<dbReference type="GO" id="GO:0016758">
    <property type="term" value="F:hexosyltransferase activity"/>
    <property type="evidence" value="ECO:0007669"/>
    <property type="project" value="UniProtKB-ARBA"/>
</dbReference>
<reference evidence="3" key="1">
    <citation type="submission" date="2017-04" db="EMBL/GenBank/DDBJ databases">
        <title>Function of individual gut microbiota members based on whole genome sequencing of pure cultures obtained from chicken caecum.</title>
        <authorList>
            <person name="Medvecky M."/>
            <person name="Cejkova D."/>
            <person name="Polansky O."/>
            <person name="Karasova D."/>
            <person name="Kubasova T."/>
            <person name="Cizek A."/>
            <person name="Rychlik I."/>
        </authorList>
    </citation>
    <scope>NUCLEOTIDE SEQUENCE [LARGE SCALE GENOMIC DNA]</scope>
    <source>
        <strain evidence="3">An144</strain>
    </source>
</reference>
<dbReference type="Gene3D" id="3.90.550.10">
    <property type="entry name" value="Spore Coat Polysaccharide Biosynthesis Protein SpsA, Chain A"/>
    <property type="match status" value="1"/>
</dbReference>
<proteinExistence type="predicted"/>
<protein>
    <recommendedName>
        <fullName evidence="1">Glycosyltransferase 2-like domain-containing protein</fullName>
    </recommendedName>
</protein>
<name>A0A1Y4QZL3_9ENTE</name>
<gene>
    <name evidence="2" type="ORF">B5E88_07900</name>
</gene>
<dbReference type="PANTHER" id="PTHR22916:SF3">
    <property type="entry name" value="UDP-GLCNAC:BETAGAL BETA-1,3-N-ACETYLGLUCOSAMINYLTRANSFERASE-LIKE PROTEIN 1"/>
    <property type="match status" value="1"/>
</dbReference>
<dbReference type="PANTHER" id="PTHR22916">
    <property type="entry name" value="GLYCOSYLTRANSFERASE"/>
    <property type="match status" value="1"/>
</dbReference>
<dbReference type="RefSeq" id="WP_087215279.1">
    <property type="nucleotide sequence ID" value="NZ_NFLC01000014.1"/>
</dbReference>
<evidence type="ECO:0000259" key="1">
    <source>
        <dbReference type="Pfam" id="PF00535"/>
    </source>
</evidence>
<organism evidence="2 3">
    <name type="scientific">Enterococcus cecorum</name>
    <dbReference type="NCBI Taxonomy" id="44008"/>
    <lineage>
        <taxon>Bacteria</taxon>
        <taxon>Bacillati</taxon>
        <taxon>Bacillota</taxon>
        <taxon>Bacilli</taxon>
        <taxon>Lactobacillales</taxon>
        <taxon>Enterococcaceae</taxon>
        <taxon>Enterococcus</taxon>
    </lineage>
</organism>
<dbReference type="Pfam" id="PF00535">
    <property type="entry name" value="Glycos_transf_2"/>
    <property type="match status" value="1"/>
</dbReference>
<evidence type="ECO:0000313" key="2">
    <source>
        <dbReference type="EMBL" id="OUQ09942.1"/>
    </source>
</evidence>
<feature type="domain" description="Glycosyltransferase 2-like" evidence="1">
    <location>
        <begin position="7"/>
        <end position="127"/>
    </location>
</feature>
<dbReference type="SUPFAM" id="SSF53448">
    <property type="entry name" value="Nucleotide-diphospho-sugar transferases"/>
    <property type="match status" value="1"/>
</dbReference>
<accession>A0A1Y4QZL3</accession>
<dbReference type="CDD" id="cd00761">
    <property type="entry name" value="Glyco_tranf_GTA_type"/>
    <property type="match status" value="1"/>
</dbReference>
<dbReference type="InterPro" id="IPR001173">
    <property type="entry name" value="Glyco_trans_2-like"/>
</dbReference>
<dbReference type="AlphaFoldDB" id="A0A1Y4QZL3"/>
<dbReference type="Proteomes" id="UP000196074">
    <property type="component" value="Unassembled WGS sequence"/>
</dbReference>
<evidence type="ECO:0000313" key="3">
    <source>
        <dbReference type="Proteomes" id="UP000196074"/>
    </source>
</evidence>
<sequence length="331" mass="37879">MDKILTISIASYNVEKYLNTCLDSLVAAKNIDLLDIIVVDDGSKDLTSEIAQDYVRKYPNSVSLIKKENGGYGTTVNASLKKARGKYFKLLDADDWVMTEELDKLVDLLKKIETDVVVSYYSKGSGESDSEIVDVKNVQLNKEYSIIDLNPIPTLGMWALTYKTKVLKDSKLELPGRLFYTDQIFCTIPFSVAKTIVFVPYNIYFYRIGRDGQSVSRESRIKNIDNTLHICTMLSEYIAQNKYNSSYRFMLNRVCYYYISALKTILLQGITSETIKQLKQYERSVKKINNDVFEEAVYCGKFGKFLDLARKTNYVTIFILKLKKGGMPNWG</sequence>
<dbReference type="EMBL" id="NFLC01000014">
    <property type="protein sequence ID" value="OUQ09942.1"/>
    <property type="molecule type" value="Genomic_DNA"/>
</dbReference>
<dbReference type="InterPro" id="IPR029044">
    <property type="entry name" value="Nucleotide-diphossugar_trans"/>
</dbReference>
<comment type="caution">
    <text evidence="2">The sequence shown here is derived from an EMBL/GenBank/DDBJ whole genome shotgun (WGS) entry which is preliminary data.</text>
</comment>